<gene>
    <name evidence="1" type="ORF">PsorP6_009940</name>
</gene>
<accession>A0ACC0VY26</accession>
<protein>
    <submittedName>
        <fullName evidence="1">Uncharacterized protein</fullName>
    </submittedName>
</protein>
<comment type="caution">
    <text evidence="1">The sequence shown here is derived from an EMBL/GenBank/DDBJ whole genome shotgun (WGS) entry which is preliminary data.</text>
</comment>
<dbReference type="Proteomes" id="UP001163321">
    <property type="component" value="Chromosome 6"/>
</dbReference>
<organism evidence="1 2">
    <name type="scientific">Peronosclerospora sorghi</name>
    <dbReference type="NCBI Taxonomy" id="230839"/>
    <lineage>
        <taxon>Eukaryota</taxon>
        <taxon>Sar</taxon>
        <taxon>Stramenopiles</taxon>
        <taxon>Oomycota</taxon>
        <taxon>Peronosporomycetes</taxon>
        <taxon>Peronosporales</taxon>
        <taxon>Peronosporaceae</taxon>
        <taxon>Peronosclerospora</taxon>
    </lineage>
</organism>
<evidence type="ECO:0000313" key="2">
    <source>
        <dbReference type="Proteomes" id="UP001163321"/>
    </source>
</evidence>
<keyword evidence="2" id="KW-1185">Reference proteome</keyword>
<reference evidence="1 2" key="1">
    <citation type="journal article" date="2022" name="bioRxiv">
        <title>The genome of the oomycete Peronosclerospora sorghi, a cosmopolitan pathogen of maize and sorghum, is inflated with dispersed pseudogenes.</title>
        <authorList>
            <person name="Fletcher K."/>
            <person name="Martin F."/>
            <person name="Isakeit T."/>
            <person name="Cavanaugh K."/>
            <person name="Magill C."/>
            <person name="Michelmore R."/>
        </authorList>
    </citation>
    <scope>NUCLEOTIDE SEQUENCE [LARGE SCALE GENOMIC DNA]</scope>
    <source>
        <strain evidence="1">P6</strain>
    </source>
</reference>
<dbReference type="EMBL" id="CM047585">
    <property type="protein sequence ID" value="KAI9910753.1"/>
    <property type="molecule type" value="Genomic_DNA"/>
</dbReference>
<proteinExistence type="predicted"/>
<evidence type="ECO:0000313" key="1">
    <source>
        <dbReference type="EMBL" id="KAI9910753.1"/>
    </source>
</evidence>
<name>A0ACC0VY26_9STRA</name>
<sequence>MHGEGVCLLLASRIVHDTWNEGEFIGQGVNCFKCGSVATTVTMREDRGRPISNMRKVVISTTFSLNNSTSSLSFPPSSSPAVSASSINDRSSGLTFPSSDKRKSTHR</sequence>